<dbReference type="OrthoDB" id="3248909at2759"/>
<keyword evidence="2" id="KW-0812">Transmembrane</keyword>
<dbReference type="AlphaFoldDB" id="A0A8H5H3A8"/>
<evidence type="ECO:0000256" key="2">
    <source>
        <dbReference type="SAM" id="Phobius"/>
    </source>
</evidence>
<feature type="compositionally biased region" description="Basic and acidic residues" evidence="1">
    <location>
        <begin position="1"/>
        <end position="17"/>
    </location>
</feature>
<sequence length="619" mass="67352">MDSERLSKASDSFRESTHLIPSRPEGSGKKKSSRYEPLMTTWFVVLAIPLLLMALGIALEAAAIVSYKRGGFRVPPNNVIQIVSPQFLLSFFPTIIITPYAFTFRDLDWNLRRFYPYVLLWKGRSPAEESLLLDYIGLGPVFGLFRAMKYKHRLVFWSVVTAITTFIFQPLAGSIFQLRQKELVKYGAITSTKSIGLVPDVEQLNAFVAAAGFAEAAVFHHLPDPPFVRGGWATAEFTFPTDAGLNGTVRVNTTGIQTASNCANPVETTLNHTADNLTTLTSKSVEGCTLSVTYDPAASEIQYGVKDVLCPGDAAIPDIYLRPVMFWFFHHKADGNAEAKTVFCTPSIKAFNVTVSANLTNQALSEVLKLNDYVPANNVTGDPLNGAAFNGVIFRQNANPFIAARALATSSGVSGAIFRFASQLKDGPQSTFDLPNGFLDITSTVYTQHLSLAAKSVYFVNANNTLPAEITSLVPVLWIDPLPAHTLGILLILTGAIGLVVHVLHQRDRKKLLLTTPPGTIAAIMSRTSRSGFGELLLPYDDEKTLEQKLSGLTFRLDRRTGAIVADDDGTERAGLGPDDAMLSLLGQGHLRDTASSSSSHLAYQAATGYPPWKTPYDP</sequence>
<dbReference type="PANTHER" id="PTHR37544:SF3">
    <property type="entry name" value="SPRAY"/>
    <property type="match status" value="1"/>
</dbReference>
<dbReference type="EMBL" id="JAACJP010000031">
    <property type="protein sequence ID" value="KAF5375917.1"/>
    <property type="molecule type" value="Genomic_DNA"/>
</dbReference>
<dbReference type="Pfam" id="PF11915">
    <property type="entry name" value="DUF3433"/>
    <property type="match status" value="1"/>
</dbReference>
<dbReference type="InterPro" id="IPR021840">
    <property type="entry name" value="DUF3433"/>
</dbReference>
<feature type="region of interest" description="Disordered" evidence="1">
    <location>
        <begin position="1"/>
        <end position="33"/>
    </location>
</feature>
<reference evidence="3 4" key="1">
    <citation type="journal article" date="2020" name="ISME J.">
        <title>Uncovering the hidden diversity of litter-decomposition mechanisms in mushroom-forming fungi.</title>
        <authorList>
            <person name="Floudas D."/>
            <person name="Bentzer J."/>
            <person name="Ahren D."/>
            <person name="Johansson T."/>
            <person name="Persson P."/>
            <person name="Tunlid A."/>
        </authorList>
    </citation>
    <scope>NUCLEOTIDE SEQUENCE [LARGE SCALE GENOMIC DNA]</scope>
    <source>
        <strain evidence="3 4">CBS 661.87</strain>
    </source>
</reference>
<dbReference type="Proteomes" id="UP000565441">
    <property type="component" value="Unassembled WGS sequence"/>
</dbReference>
<keyword evidence="2" id="KW-0472">Membrane</keyword>
<feature type="transmembrane region" description="Helical" evidence="2">
    <location>
        <begin position="87"/>
        <end position="104"/>
    </location>
</feature>
<protein>
    <submittedName>
        <fullName evidence="3">Uncharacterized protein</fullName>
    </submittedName>
</protein>
<feature type="transmembrane region" description="Helical" evidence="2">
    <location>
        <begin position="154"/>
        <end position="176"/>
    </location>
</feature>
<feature type="transmembrane region" description="Helical" evidence="2">
    <location>
        <begin position="482"/>
        <end position="504"/>
    </location>
</feature>
<evidence type="ECO:0000256" key="1">
    <source>
        <dbReference type="SAM" id="MobiDB-lite"/>
    </source>
</evidence>
<gene>
    <name evidence="3" type="ORF">D9615_008257</name>
</gene>
<name>A0A8H5H3A8_9AGAR</name>
<proteinExistence type="predicted"/>
<dbReference type="PANTHER" id="PTHR37544">
    <property type="entry name" value="SPRAY-RELATED"/>
    <property type="match status" value="1"/>
</dbReference>
<keyword evidence="2" id="KW-1133">Transmembrane helix</keyword>
<keyword evidence="4" id="KW-1185">Reference proteome</keyword>
<comment type="caution">
    <text evidence="3">The sequence shown here is derived from an EMBL/GenBank/DDBJ whole genome shotgun (WGS) entry which is preliminary data.</text>
</comment>
<evidence type="ECO:0000313" key="4">
    <source>
        <dbReference type="Proteomes" id="UP000565441"/>
    </source>
</evidence>
<feature type="transmembrane region" description="Helical" evidence="2">
    <location>
        <begin position="39"/>
        <end position="67"/>
    </location>
</feature>
<organism evidence="3 4">
    <name type="scientific">Tricholomella constricta</name>
    <dbReference type="NCBI Taxonomy" id="117010"/>
    <lineage>
        <taxon>Eukaryota</taxon>
        <taxon>Fungi</taxon>
        <taxon>Dikarya</taxon>
        <taxon>Basidiomycota</taxon>
        <taxon>Agaricomycotina</taxon>
        <taxon>Agaricomycetes</taxon>
        <taxon>Agaricomycetidae</taxon>
        <taxon>Agaricales</taxon>
        <taxon>Tricholomatineae</taxon>
        <taxon>Lyophyllaceae</taxon>
        <taxon>Tricholomella</taxon>
    </lineage>
</organism>
<accession>A0A8H5H3A8</accession>
<evidence type="ECO:0000313" key="3">
    <source>
        <dbReference type="EMBL" id="KAF5375917.1"/>
    </source>
</evidence>